<accession>A0A085G530</accession>
<dbReference type="PANTHER" id="PTHR34296:SF2">
    <property type="entry name" value="ABC TRANSPORTER GUANOSINE-BINDING PROTEIN NUPN"/>
    <property type="match status" value="1"/>
</dbReference>
<keyword evidence="3" id="KW-1003">Cell membrane</keyword>
<evidence type="ECO:0000256" key="5">
    <source>
        <dbReference type="ARBA" id="ARBA00023136"/>
    </source>
</evidence>
<dbReference type="PANTHER" id="PTHR34296">
    <property type="entry name" value="TRANSCRIPTIONAL ACTIVATOR PROTEIN MED"/>
    <property type="match status" value="1"/>
</dbReference>
<dbReference type="InterPro" id="IPR003760">
    <property type="entry name" value="PnrA-like"/>
</dbReference>
<feature type="signal peptide" evidence="7">
    <location>
        <begin position="1"/>
        <end position="32"/>
    </location>
</feature>
<gene>
    <name evidence="9" type="ORF">GEAM_3388</name>
</gene>
<sequence length="340" mass="36001">MSGLSRRNFAKALASMMLIPLAAPLMSRKAFAAGETIKVALLLPGSVADGGWSQLAYQGLQNLKAQGFNVASSESVPQAQMEQVIRGYADDGYNLIIGHSFEYGSAFNEIAPEYPDTYFFATTFKPSEKAPNNVEFVDLAYFNAAYGAGALAALISEKGKAVGYVGGGDNPTQQGMMRAFIAGAEKTRPGIKGLGIVTGDYDNAAKGREAASTMIGNGADVIWHSADVTGLGAIQGAAAAKVKAIGCYSDQKSIAPDFVATSFETNLPWVVEQVAHSVRDKKFLGGQEWKPKVSDAWLPLYGSDKYNSKLISAAAWAKFQDIWAQLASGSIDVASLIKAK</sequence>
<proteinExistence type="inferred from homology"/>
<evidence type="ECO:0000256" key="6">
    <source>
        <dbReference type="ARBA" id="ARBA00023288"/>
    </source>
</evidence>
<comment type="similarity">
    <text evidence="2">Belongs to the BMP lipoprotein family.</text>
</comment>
<dbReference type="GO" id="GO:0005886">
    <property type="term" value="C:plasma membrane"/>
    <property type="evidence" value="ECO:0007669"/>
    <property type="project" value="UniProtKB-SubCell"/>
</dbReference>
<evidence type="ECO:0000256" key="2">
    <source>
        <dbReference type="ARBA" id="ARBA00008610"/>
    </source>
</evidence>
<feature type="chain" id="PRO_5001790751" evidence="7">
    <location>
        <begin position="33"/>
        <end position="340"/>
    </location>
</feature>
<evidence type="ECO:0000313" key="10">
    <source>
        <dbReference type="Proteomes" id="UP000028640"/>
    </source>
</evidence>
<keyword evidence="6" id="KW-0449">Lipoprotein</keyword>
<dbReference type="InterPro" id="IPR006311">
    <property type="entry name" value="TAT_signal"/>
</dbReference>
<dbReference type="RefSeq" id="WP_034793750.1">
    <property type="nucleotide sequence ID" value="NZ_JMPJ01000066.1"/>
</dbReference>
<dbReference type="STRING" id="910964.GEAM_3388"/>
<evidence type="ECO:0000256" key="1">
    <source>
        <dbReference type="ARBA" id="ARBA00004193"/>
    </source>
</evidence>
<dbReference type="SUPFAM" id="SSF53822">
    <property type="entry name" value="Periplasmic binding protein-like I"/>
    <property type="match status" value="1"/>
</dbReference>
<dbReference type="EMBL" id="JMPJ01000066">
    <property type="protein sequence ID" value="KFC78825.1"/>
    <property type="molecule type" value="Genomic_DNA"/>
</dbReference>
<keyword evidence="5" id="KW-0472">Membrane</keyword>
<feature type="domain" description="ABC transporter substrate-binding protein PnrA-like" evidence="8">
    <location>
        <begin position="38"/>
        <end position="301"/>
    </location>
</feature>
<dbReference type="OrthoDB" id="9776364at2"/>
<dbReference type="CDD" id="cd06304">
    <property type="entry name" value="PBP1_BmpA_Med_PnrA-like"/>
    <property type="match status" value="1"/>
</dbReference>
<comment type="subcellular location">
    <subcellularLocation>
        <location evidence="1">Cell membrane</location>
        <topology evidence="1">Lipid-anchor</topology>
    </subcellularLocation>
</comment>
<organism evidence="9 10">
    <name type="scientific">Ewingella americana (strain ATCC 33852 / DSM 4580 / CCUG 14506 / JCM 5911 / LMG 7869 / NCTC 12157 / CDC 1468-78)</name>
    <dbReference type="NCBI Taxonomy" id="910964"/>
    <lineage>
        <taxon>Bacteria</taxon>
        <taxon>Pseudomonadati</taxon>
        <taxon>Pseudomonadota</taxon>
        <taxon>Gammaproteobacteria</taxon>
        <taxon>Enterobacterales</taxon>
        <taxon>Yersiniaceae</taxon>
        <taxon>Ewingella</taxon>
    </lineage>
</organism>
<keyword evidence="10" id="KW-1185">Reference proteome</keyword>
<dbReference type="AlphaFoldDB" id="A0A085G530"/>
<evidence type="ECO:0000313" key="9">
    <source>
        <dbReference type="EMBL" id="KFC78825.1"/>
    </source>
</evidence>
<dbReference type="Pfam" id="PF02608">
    <property type="entry name" value="Bmp"/>
    <property type="match status" value="1"/>
</dbReference>
<dbReference type="InterPro" id="IPR028082">
    <property type="entry name" value="Peripla_BP_I"/>
</dbReference>
<evidence type="ECO:0000256" key="3">
    <source>
        <dbReference type="ARBA" id="ARBA00022475"/>
    </source>
</evidence>
<comment type="caution">
    <text evidence="9">The sequence shown here is derived from an EMBL/GenBank/DDBJ whole genome shotgun (WGS) entry which is preliminary data.</text>
</comment>
<evidence type="ECO:0000259" key="8">
    <source>
        <dbReference type="Pfam" id="PF02608"/>
    </source>
</evidence>
<keyword evidence="4 7" id="KW-0732">Signal</keyword>
<dbReference type="Proteomes" id="UP000028640">
    <property type="component" value="Unassembled WGS sequence"/>
</dbReference>
<dbReference type="Gene3D" id="3.40.50.2300">
    <property type="match status" value="2"/>
</dbReference>
<dbReference type="eggNOG" id="COG1744">
    <property type="taxonomic scope" value="Bacteria"/>
</dbReference>
<evidence type="ECO:0000256" key="7">
    <source>
        <dbReference type="SAM" id="SignalP"/>
    </source>
</evidence>
<dbReference type="InterPro" id="IPR050957">
    <property type="entry name" value="BMP_lipoprotein"/>
</dbReference>
<protein>
    <submittedName>
        <fullName evidence="9">Periplasmic substrate-binding component of an ABC superfamily nucleoside transporter</fullName>
    </submittedName>
</protein>
<dbReference type="GeneID" id="78382077"/>
<evidence type="ECO:0000256" key="4">
    <source>
        <dbReference type="ARBA" id="ARBA00022729"/>
    </source>
</evidence>
<dbReference type="PROSITE" id="PS51318">
    <property type="entry name" value="TAT"/>
    <property type="match status" value="1"/>
</dbReference>
<name>A0A085G530_EWIA3</name>
<reference evidence="9 10" key="1">
    <citation type="submission" date="2014-05" db="EMBL/GenBank/DDBJ databases">
        <title>ATOL: Assembling a taxonomically balanced genome-scale reconstruction of the evolutionary history of the Enterobacteriaceae.</title>
        <authorList>
            <person name="Plunkett G.III."/>
            <person name="Neeno-Eckwall E.C."/>
            <person name="Glasner J.D."/>
            <person name="Perna N.T."/>
        </authorList>
    </citation>
    <scope>NUCLEOTIDE SEQUENCE [LARGE SCALE GENOMIC DNA]</scope>
    <source>
        <strain evidence="9 10">ATCC 33852</strain>
    </source>
</reference>